<organism evidence="2 3">
    <name type="scientific">Lysinibacillus macroides</name>
    <dbReference type="NCBI Taxonomy" id="33935"/>
    <lineage>
        <taxon>Bacteria</taxon>
        <taxon>Bacillati</taxon>
        <taxon>Bacillota</taxon>
        <taxon>Bacilli</taxon>
        <taxon>Bacillales</taxon>
        <taxon>Bacillaceae</taxon>
        <taxon>Lysinibacillus</taxon>
    </lineage>
</organism>
<dbReference type="EMBL" id="LGCI01000010">
    <property type="protein sequence ID" value="KOY80649.1"/>
    <property type="molecule type" value="Genomic_DNA"/>
</dbReference>
<dbReference type="Pfam" id="PF03551">
    <property type="entry name" value="PadR"/>
    <property type="match status" value="1"/>
</dbReference>
<dbReference type="InterPro" id="IPR052509">
    <property type="entry name" value="Metal_resp_DNA-bind_regulator"/>
</dbReference>
<dbReference type="SUPFAM" id="SSF46785">
    <property type="entry name" value="Winged helix' DNA-binding domain"/>
    <property type="match status" value="1"/>
</dbReference>
<dbReference type="Gene3D" id="1.10.10.10">
    <property type="entry name" value="Winged helix-like DNA-binding domain superfamily/Winged helix DNA-binding domain"/>
    <property type="match status" value="1"/>
</dbReference>
<evidence type="ECO:0000259" key="1">
    <source>
        <dbReference type="Pfam" id="PF03551"/>
    </source>
</evidence>
<accession>A0A0M9DGW0</accession>
<dbReference type="InterPro" id="IPR036388">
    <property type="entry name" value="WH-like_DNA-bd_sf"/>
</dbReference>
<sequence>MIKLLVLELLSQRPMSGYEMKQILENTDAKRWSGVLPGSIYNAIKKLEKEGYIIISSIEMTGNRQRSEYKITQKGQDYQLSLIKDALSSPIQYNGDLYSGIGFAYQLDNQSAISILKNNMSTLNTEKREIIAGKKQKEIATNGELSELSSIVINHMIKTIELQSQLIESVIGVINKENNSD</sequence>
<comment type="caution">
    <text evidence="2">The sequence shown here is derived from an EMBL/GenBank/DDBJ whole genome shotgun (WGS) entry which is preliminary data.</text>
</comment>
<protein>
    <submittedName>
        <fullName evidence="2">Transcriptional regulator</fullName>
    </submittedName>
</protein>
<gene>
    <name evidence="2" type="ORF">ADM90_15735</name>
</gene>
<dbReference type="Proteomes" id="UP000037977">
    <property type="component" value="Unassembled WGS sequence"/>
</dbReference>
<evidence type="ECO:0000313" key="3">
    <source>
        <dbReference type="Proteomes" id="UP000037977"/>
    </source>
</evidence>
<dbReference type="OrthoDB" id="9808762at2"/>
<dbReference type="RefSeq" id="WP_053995892.1">
    <property type="nucleotide sequence ID" value="NZ_CP065643.1"/>
</dbReference>
<dbReference type="InterPro" id="IPR036390">
    <property type="entry name" value="WH_DNA-bd_sf"/>
</dbReference>
<dbReference type="InterPro" id="IPR005149">
    <property type="entry name" value="Tscrpt_reg_PadR_N"/>
</dbReference>
<dbReference type="STRING" id="33935.ADM90_15735"/>
<name>A0A0M9DGW0_9BACI</name>
<proteinExistence type="predicted"/>
<reference evidence="2 3" key="1">
    <citation type="submission" date="2015-07" db="EMBL/GenBank/DDBJ databases">
        <title>Genome sequencing project for genomic taxonomy and phylogenomics of Bacillus-like bacteria.</title>
        <authorList>
            <person name="Liu B."/>
            <person name="Wang J."/>
            <person name="Zhu Y."/>
            <person name="Liu G."/>
            <person name="Chen Q."/>
            <person name="Chen Z."/>
            <person name="Che J."/>
            <person name="Ge C."/>
            <person name="Shi H."/>
            <person name="Pan Z."/>
            <person name="Liu X."/>
        </authorList>
    </citation>
    <scope>NUCLEOTIDE SEQUENCE [LARGE SCALE GENOMIC DNA]</scope>
    <source>
        <strain evidence="2 3">DSM 54</strain>
    </source>
</reference>
<dbReference type="PANTHER" id="PTHR33169">
    <property type="entry name" value="PADR-FAMILY TRANSCRIPTIONAL REGULATOR"/>
    <property type="match status" value="1"/>
</dbReference>
<dbReference type="PANTHER" id="PTHR33169:SF14">
    <property type="entry name" value="TRANSCRIPTIONAL REGULATOR RV3488"/>
    <property type="match status" value="1"/>
</dbReference>
<evidence type="ECO:0000313" key="2">
    <source>
        <dbReference type="EMBL" id="KOY80649.1"/>
    </source>
</evidence>
<feature type="domain" description="Transcription regulator PadR N-terminal" evidence="1">
    <location>
        <begin position="6"/>
        <end position="77"/>
    </location>
</feature>
<keyword evidence="3" id="KW-1185">Reference proteome</keyword>
<dbReference type="PATRIC" id="fig|33935.3.peg.1883"/>
<dbReference type="AlphaFoldDB" id="A0A0M9DGW0"/>